<reference evidence="10 11" key="1">
    <citation type="submission" date="2020-04" db="EMBL/GenBank/DDBJ databases">
        <title>Zoogloea sp. G-4-1-14 isolated from soil.</title>
        <authorList>
            <person name="Dahal R.H."/>
        </authorList>
    </citation>
    <scope>NUCLEOTIDE SEQUENCE [LARGE SCALE GENOMIC DNA]</scope>
    <source>
        <strain evidence="10 11">G-4-1-14</strain>
    </source>
</reference>
<comment type="caution">
    <text evidence="10">The sequence shown here is derived from an EMBL/GenBank/DDBJ whole genome shotgun (WGS) entry which is preliminary data.</text>
</comment>
<dbReference type="CDD" id="cd16913">
    <property type="entry name" value="YkuD_like"/>
    <property type="match status" value="1"/>
</dbReference>
<evidence type="ECO:0000313" key="10">
    <source>
        <dbReference type="EMBL" id="NML25495.1"/>
    </source>
</evidence>
<organism evidence="10 11">
    <name type="scientific">Zoogloea dura</name>
    <dbReference type="NCBI Taxonomy" id="2728840"/>
    <lineage>
        <taxon>Bacteria</taxon>
        <taxon>Pseudomonadati</taxon>
        <taxon>Pseudomonadota</taxon>
        <taxon>Betaproteobacteria</taxon>
        <taxon>Rhodocyclales</taxon>
        <taxon>Zoogloeaceae</taxon>
        <taxon>Zoogloea</taxon>
    </lineage>
</organism>
<dbReference type="GO" id="GO:0071555">
    <property type="term" value="P:cell wall organization"/>
    <property type="evidence" value="ECO:0007669"/>
    <property type="project" value="UniProtKB-UniRule"/>
</dbReference>
<gene>
    <name evidence="10" type="ORF">HHL15_07060</name>
</gene>
<dbReference type="GO" id="GO:0009252">
    <property type="term" value="P:peptidoglycan biosynthetic process"/>
    <property type="evidence" value="ECO:0007669"/>
    <property type="project" value="UniProtKB-UniPathway"/>
</dbReference>
<evidence type="ECO:0000256" key="4">
    <source>
        <dbReference type="ARBA" id="ARBA00022960"/>
    </source>
</evidence>
<dbReference type="Pfam" id="PF03734">
    <property type="entry name" value="YkuD"/>
    <property type="match status" value="1"/>
</dbReference>
<evidence type="ECO:0000256" key="8">
    <source>
        <dbReference type="SAM" id="SignalP"/>
    </source>
</evidence>
<feature type="domain" description="L,D-TPase catalytic" evidence="9">
    <location>
        <begin position="138"/>
        <end position="273"/>
    </location>
</feature>
<feature type="signal peptide" evidence="8">
    <location>
        <begin position="1"/>
        <end position="26"/>
    </location>
</feature>
<dbReference type="GO" id="GO:0016740">
    <property type="term" value="F:transferase activity"/>
    <property type="evidence" value="ECO:0007669"/>
    <property type="project" value="UniProtKB-KW"/>
</dbReference>
<evidence type="ECO:0000256" key="3">
    <source>
        <dbReference type="ARBA" id="ARBA00022679"/>
    </source>
</evidence>
<dbReference type="Gene3D" id="3.10.450.50">
    <property type="match status" value="1"/>
</dbReference>
<name>A0A848G3C7_9RHOO</name>
<dbReference type="InterPro" id="IPR038063">
    <property type="entry name" value="Transpep_catalytic_dom"/>
</dbReference>
<dbReference type="InterPro" id="IPR005490">
    <property type="entry name" value="LD_TPept_cat_dom"/>
</dbReference>
<dbReference type="GO" id="GO:0004180">
    <property type="term" value="F:carboxypeptidase activity"/>
    <property type="evidence" value="ECO:0007669"/>
    <property type="project" value="UniProtKB-ARBA"/>
</dbReference>
<evidence type="ECO:0000313" key="11">
    <source>
        <dbReference type="Proteomes" id="UP000580043"/>
    </source>
</evidence>
<dbReference type="PANTHER" id="PTHR36699:SF1">
    <property type="entry name" value="L,D-TRANSPEPTIDASE YAFK-RELATED"/>
    <property type="match status" value="1"/>
</dbReference>
<comment type="pathway">
    <text evidence="1 7">Cell wall biogenesis; peptidoglycan biosynthesis.</text>
</comment>
<dbReference type="EMBL" id="JABBGA010000004">
    <property type="protein sequence ID" value="NML25495.1"/>
    <property type="molecule type" value="Genomic_DNA"/>
</dbReference>
<dbReference type="PROSITE" id="PS52029">
    <property type="entry name" value="LD_TPASE"/>
    <property type="match status" value="1"/>
</dbReference>
<dbReference type="Pfam" id="PF24125">
    <property type="entry name" value="Cds6_C"/>
    <property type="match status" value="1"/>
</dbReference>
<protein>
    <submittedName>
        <fullName evidence="10">L,D-transpeptidase family protein</fullName>
    </submittedName>
</protein>
<sequence length="399" mass="45329">MRGLLQAASRALLVLASSWACLGIAAAPPTAPATGDPDPALAAVIRDIEDGRLDTALKKVDALIERFPNFRLAHLIRGDLLLARTRPIAAFGNLPGAPADKLSDLRDEAIVRLKAYRNRPPSNYVPRYLLQMEQEQKYAIVVDTQRSRLYIYQNDAGRPRFIADYYVAHGKLGAEKTREGDKRTPIGVYYVTANLPRQKLSDFYGSGAFPISYPNEWDRQQGRNGHGIWLHGTPSDTYSRPPRASDGCVVLTNQDFDAIAGYMQIGLTPVIISNTIEWLSLDDWTAERTALSRQIEAWRKDWESRDVERYLSHYSKSFRNNEGDLGQWARQKRLVGAGKTWVKIELSKMSVFRNPGKQDMIVVTFEQDYRSNNLSNVLRKRQYWMKESGQWKIIYEGFA</sequence>
<evidence type="ECO:0000256" key="5">
    <source>
        <dbReference type="ARBA" id="ARBA00022984"/>
    </source>
</evidence>
<dbReference type="SUPFAM" id="SSF141523">
    <property type="entry name" value="L,D-transpeptidase catalytic domain-like"/>
    <property type="match status" value="1"/>
</dbReference>
<feature type="active site" description="Nucleophile" evidence="7">
    <location>
        <position position="248"/>
    </location>
</feature>
<feature type="active site" description="Proton donor/acceptor" evidence="7">
    <location>
        <position position="231"/>
    </location>
</feature>
<dbReference type="Proteomes" id="UP000580043">
    <property type="component" value="Unassembled WGS sequence"/>
</dbReference>
<evidence type="ECO:0000256" key="7">
    <source>
        <dbReference type="PROSITE-ProRule" id="PRU01373"/>
    </source>
</evidence>
<dbReference type="Gene3D" id="2.40.440.10">
    <property type="entry name" value="L,D-transpeptidase catalytic domain-like"/>
    <property type="match status" value="1"/>
</dbReference>
<accession>A0A848G3C7</accession>
<dbReference type="RefSeq" id="WP_169145125.1">
    <property type="nucleotide sequence ID" value="NZ_JABBGA010000004.1"/>
</dbReference>
<evidence type="ECO:0000256" key="2">
    <source>
        <dbReference type="ARBA" id="ARBA00005992"/>
    </source>
</evidence>
<dbReference type="InterPro" id="IPR056203">
    <property type="entry name" value="Cds6_C"/>
</dbReference>
<keyword evidence="4 7" id="KW-0133">Cell shape</keyword>
<evidence type="ECO:0000256" key="1">
    <source>
        <dbReference type="ARBA" id="ARBA00004752"/>
    </source>
</evidence>
<dbReference type="SUPFAM" id="SSF54427">
    <property type="entry name" value="NTF2-like"/>
    <property type="match status" value="1"/>
</dbReference>
<keyword evidence="6 7" id="KW-0961">Cell wall biogenesis/degradation</keyword>
<dbReference type="AlphaFoldDB" id="A0A848G3C7"/>
<keyword evidence="5 7" id="KW-0573">Peptidoglycan synthesis</keyword>
<evidence type="ECO:0000259" key="9">
    <source>
        <dbReference type="PROSITE" id="PS52029"/>
    </source>
</evidence>
<proteinExistence type="inferred from homology"/>
<keyword evidence="8" id="KW-0732">Signal</keyword>
<comment type="similarity">
    <text evidence="2">Belongs to the YkuD family.</text>
</comment>
<dbReference type="GO" id="GO:0008360">
    <property type="term" value="P:regulation of cell shape"/>
    <property type="evidence" value="ECO:0007669"/>
    <property type="project" value="UniProtKB-UniRule"/>
</dbReference>
<dbReference type="InterPro" id="IPR032710">
    <property type="entry name" value="NTF2-like_dom_sf"/>
</dbReference>
<dbReference type="PANTHER" id="PTHR36699">
    <property type="entry name" value="LD-TRANSPEPTIDASE"/>
    <property type="match status" value="1"/>
</dbReference>
<dbReference type="UniPathway" id="UPA00219"/>
<keyword evidence="3" id="KW-0808">Transferase</keyword>
<evidence type="ECO:0000256" key="6">
    <source>
        <dbReference type="ARBA" id="ARBA00023316"/>
    </source>
</evidence>
<feature type="chain" id="PRO_5032917286" evidence="8">
    <location>
        <begin position="27"/>
        <end position="399"/>
    </location>
</feature>
<keyword evidence="11" id="KW-1185">Reference proteome</keyword>